<accession>A0ABR1XYV7</accession>
<dbReference type="Proteomes" id="UP001456524">
    <property type="component" value="Unassembled WGS sequence"/>
</dbReference>
<evidence type="ECO:0000313" key="1">
    <source>
        <dbReference type="EMBL" id="KAK8173352.1"/>
    </source>
</evidence>
<proteinExistence type="predicted"/>
<name>A0ABR1XYV7_9PEZI</name>
<protein>
    <submittedName>
        <fullName evidence="1">Uncharacterized protein</fullName>
    </submittedName>
</protein>
<comment type="caution">
    <text evidence="1">The sequence shown here is derived from an EMBL/GenBank/DDBJ whole genome shotgun (WGS) entry which is preliminary data.</text>
</comment>
<organism evidence="1 2">
    <name type="scientific">Phyllosticta citrichinensis</name>
    <dbReference type="NCBI Taxonomy" id="1130410"/>
    <lineage>
        <taxon>Eukaryota</taxon>
        <taxon>Fungi</taxon>
        <taxon>Dikarya</taxon>
        <taxon>Ascomycota</taxon>
        <taxon>Pezizomycotina</taxon>
        <taxon>Dothideomycetes</taxon>
        <taxon>Dothideomycetes incertae sedis</taxon>
        <taxon>Botryosphaeriales</taxon>
        <taxon>Phyllostictaceae</taxon>
        <taxon>Phyllosticta</taxon>
    </lineage>
</organism>
<dbReference type="EMBL" id="JBBWUH010000003">
    <property type="protein sequence ID" value="KAK8173352.1"/>
    <property type="molecule type" value="Genomic_DNA"/>
</dbReference>
<gene>
    <name evidence="1" type="ORF">IWX90DRAFT_412784</name>
</gene>
<keyword evidence="2" id="KW-1185">Reference proteome</keyword>
<evidence type="ECO:0000313" key="2">
    <source>
        <dbReference type="Proteomes" id="UP001456524"/>
    </source>
</evidence>
<sequence>MSKRGRLLGISPRQLLVCVCVCGSPSTLRTHRPLLLLSDLFPLPCCSSPQLFFLLSLGHVRLASPIAARLPQFSSLRSWFFDFRPPPPPPPPPPPHPHTP</sequence>
<reference evidence="1 2" key="1">
    <citation type="journal article" date="2022" name="G3 (Bethesda)">
        <title>Enemy or ally: a genomic approach to elucidate the lifestyle of Phyllosticta citrichinaensis.</title>
        <authorList>
            <person name="Buijs V.A."/>
            <person name="Groenewald J.Z."/>
            <person name="Haridas S."/>
            <person name="LaButti K.M."/>
            <person name="Lipzen A."/>
            <person name="Martin F.M."/>
            <person name="Barry K."/>
            <person name="Grigoriev I.V."/>
            <person name="Crous P.W."/>
            <person name="Seidl M.F."/>
        </authorList>
    </citation>
    <scope>NUCLEOTIDE SEQUENCE [LARGE SCALE GENOMIC DNA]</scope>
    <source>
        <strain evidence="1 2">CBS 129764</strain>
    </source>
</reference>